<sequence length="36" mass="4592">MRRIEREPIFLEKSERKFFQKNFRFLAGQWKKKMTS</sequence>
<dbReference type="AlphaFoldDB" id="A0A1M4TF00"/>
<accession>A0A1M4TF00</accession>
<keyword evidence="2" id="KW-1185">Reference proteome</keyword>
<gene>
    <name evidence="1" type="ORF">SAMN05444339_101348</name>
</gene>
<dbReference type="Proteomes" id="UP000183987">
    <property type="component" value="Unassembled WGS sequence"/>
</dbReference>
<reference evidence="2" key="1">
    <citation type="submission" date="2016-11" db="EMBL/GenBank/DDBJ databases">
        <authorList>
            <person name="Varghese N."/>
            <person name="Submissions S."/>
        </authorList>
    </citation>
    <scope>NUCLEOTIDE SEQUENCE [LARGE SCALE GENOMIC DNA]</scope>
    <source>
        <strain evidence="2">DSM 29326</strain>
    </source>
</reference>
<organism evidence="1 2">
    <name type="scientific">Loktanella atrilutea</name>
    <dbReference type="NCBI Taxonomy" id="366533"/>
    <lineage>
        <taxon>Bacteria</taxon>
        <taxon>Pseudomonadati</taxon>
        <taxon>Pseudomonadota</taxon>
        <taxon>Alphaproteobacteria</taxon>
        <taxon>Rhodobacterales</taxon>
        <taxon>Roseobacteraceae</taxon>
        <taxon>Loktanella</taxon>
    </lineage>
</organism>
<evidence type="ECO:0000313" key="2">
    <source>
        <dbReference type="Proteomes" id="UP000183987"/>
    </source>
</evidence>
<name>A0A1M4TF00_LOKAT</name>
<proteinExistence type="predicted"/>
<dbReference type="EMBL" id="FQUE01000001">
    <property type="protein sequence ID" value="SHE43060.1"/>
    <property type="molecule type" value="Genomic_DNA"/>
</dbReference>
<evidence type="ECO:0000313" key="1">
    <source>
        <dbReference type="EMBL" id="SHE43060.1"/>
    </source>
</evidence>
<protein>
    <submittedName>
        <fullName evidence="1">Uncharacterized protein</fullName>
    </submittedName>
</protein>